<evidence type="ECO:0000313" key="1">
    <source>
        <dbReference type="EMBL" id="EXB22883.1"/>
    </source>
</evidence>
<dbReference type="AlphaFoldDB" id="W9QBI7"/>
<sequence>MSHPHLRDPAIKLFGRNIPLPASNSPPDSGSDSLIPVAPQFTRIVGKLENLRLQSKLSKVRNTIINQSLLSEKYD</sequence>
<proteinExistence type="predicted"/>
<keyword evidence="2" id="KW-1185">Reference proteome</keyword>
<reference evidence="2" key="1">
    <citation type="submission" date="2013-01" db="EMBL/GenBank/DDBJ databases">
        <title>Draft Genome Sequence of a Mulberry Tree, Morus notabilis C.K. Schneid.</title>
        <authorList>
            <person name="He N."/>
            <person name="Zhao S."/>
        </authorList>
    </citation>
    <scope>NUCLEOTIDE SEQUENCE</scope>
</reference>
<evidence type="ECO:0000313" key="2">
    <source>
        <dbReference type="Proteomes" id="UP000030645"/>
    </source>
</evidence>
<gene>
    <name evidence="1" type="ORF">L484_000660</name>
</gene>
<name>W9QBI7_9ROSA</name>
<protein>
    <submittedName>
        <fullName evidence="1">Uncharacterized protein</fullName>
    </submittedName>
</protein>
<dbReference type="EMBL" id="KE343308">
    <property type="protein sequence ID" value="EXB22883.1"/>
    <property type="molecule type" value="Genomic_DNA"/>
</dbReference>
<accession>W9QBI7</accession>
<organism evidence="1 2">
    <name type="scientific">Morus notabilis</name>
    <dbReference type="NCBI Taxonomy" id="981085"/>
    <lineage>
        <taxon>Eukaryota</taxon>
        <taxon>Viridiplantae</taxon>
        <taxon>Streptophyta</taxon>
        <taxon>Embryophyta</taxon>
        <taxon>Tracheophyta</taxon>
        <taxon>Spermatophyta</taxon>
        <taxon>Magnoliopsida</taxon>
        <taxon>eudicotyledons</taxon>
        <taxon>Gunneridae</taxon>
        <taxon>Pentapetalae</taxon>
        <taxon>rosids</taxon>
        <taxon>fabids</taxon>
        <taxon>Rosales</taxon>
        <taxon>Moraceae</taxon>
        <taxon>Moreae</taxon>
        <taxon>Morus</taxon>
    </lineage>
</organism>
<dbReference type="Proteomes" id="UP000030645">
    <property type="component" value="Unassembled WGS sequence"/>
</dbReference>